<evidence type="ECO:0000313" key="4">
    <source>
        <dbReference type="Proteomes" id="UP000230586"/>
    </source>
</evidence>
<evidence type="ECO:0000259" key="2">
    <source>
        <dbReference type="Pfam" id="PF09863"/>
    </source>
</evidence>
<organism evidence="3 4">
    <name type="scientific">Candidatus Kuenenbacteria bacterium CG08_land_8_20_14_0_20_37_23</name>
    <dbReference type="NCBI Taxonomy" id="1974617"/>
    <lineage>
        <taxon>Bacteria</taxon>
        <taxon>Candidatus Kueneniibacteriota</taxon>
    </lineage>
</organism>
<dbReference type="SUPFAM" id="SSF51569">
    <property type="entry name" value="Aldolase"/>
    <property type="match status" value="1"/>
</dbReference>
<evidence type="ECO:0000256" key="1">
    <source>
        <dbReference type="ARBA" id="ARBA00023239"/>
    </source>
</evidence>
<dbReference type="PANTHER" id="PTHR39340:SF1">
    <property type="entry name" value="SULFOFRUCTOSEPHOSPHATE ALDOLASE"/>
    <property type="match status" value="1"/>
</dbReference>
<keyword evidence="1" id="KW-0456">Lyase</keyword>
<dbReference type="InterPro" id="IPR050552">
    <property type="entry name" value="LacD_aldolase"/>
</dbReference>
<sequence length="299" mass="35133">MDIEKNLFILAFDQRSSLKQTLFGSQNITKQERRLMCDYKKLVFEGFLSVWKKLVYKESLAVLVDEEFGSVVIKLAKRKKIKFALSQEKSGLDRVAFEYGNNFREKIKKINPDFVKILVRYNPRQKQENKAQLKRLKIMSEWCWKNHYIFLVELLVPPTERDLKRVRGFVRVYDEKIRPGLAVKAIKEFYNSDVYPDIWKIEALSTKLQWHDLLLAVGSGKKGDIVKVVMLGRNASVAQINKWILACPKDRVSGFAIGRTIWLRSILDLHAKKVSRLEATRQIGENYFEFIKLWEKKDK</sequence>
<name>A0A2M6XTH1_9BACT</name>
<gene>
    <name evidence="3" type="ORF">COT27_00445</name>
</gene>
<proteinExistence type="predicted"/>
<dbReference type="EMBL" id="PEXX01000007">
    <property type="protein sequence ID" value="PIU10948.1"/>
    <property type="molecule type" value="Genomic_DNA"/>
</dbReference>
<dbReference type="PANTHER" id="PTHR39340">
    <property type="entry name" value="SULFOFRUCTOSEPHOSPHATE ALDOLASE"/>
    <property type="match status" value="1"/>
</dbReference>
<feature type="domain" description="DUF2090" evidence="2">
    <location>
        <begin position="5"/>
        <end position="297"/>
    </location>
</feature>
<protein>
    <recommendedName>
        <fullName evidence="2">DUF2090 domain-containing protein</fullName>
    </recommendedName>
</protein>
<evidence type="ECO:0000313" key="3">
    <source>
        <dbReference type="EMBL" id="PIU10948.1"/>
    </source>
</evidence>
<comment type="caution">
    <text evidence="3">The sequence shown here is derived from an EMBL/GenBank/DDBJ whole genome shotgun (WGS) entry which is preliminary data.</text>
</comment>
<reference evidence="4" key="1">
    <citation type="submission" date="2017-09" db="EMBL/GenBank/DDBJ databases">
        <title>Depth-based differentiation of microbial function through sediment-hosted aquifers and enrichment of novel symbionts in the deep terrestrial subsurface.</title>
        <authorList>
            <person name="Probst A.J."/>
            <person name="Ladd B."/>
            <person name="Jarett J.K."/>
            <person name="Geller-Mcgrath D.E."/>
            <person name="Sieber C.M.K."/>
            <person name="Emerson J.B."/>
            <person name="Anantharaman K."/>
            <person name="Thomas B.C."/>
            <person name="Malmstrom R."/>
            <person name="Stieglmeier M."/>
            <person name="Klingl A."/>
            <person name="Woyke T."/>
            <person name="Ryan C.M."/>
            <person name="Banfield J.F."/>
        </authorList>
    </citation>
    <scope>NUCLEOTIDE SEQUENCE [LARGE SCALE GENOMIC DNA]</scope>
</reference>
<dbReference type="GO" id="GO:1902777">
    <property type="term" value="P:6-sulfoquinovose(1-) catabolic process"/>
    <property type="evidence" value="ECO:0007669"/>
    <property type="project" value="TreeGrafter"/>
</dbReference>
<dbReference type="AlphaFoldDB" id="A0A2M6XTH1"/>
<dbReference type="Pfam" id="PF09863">
    <property type="entry name" value="DUF2090"/>
    <property type="match status" value="1"/>
</dbReference>
<dbReference type="InterPro" id="IPR018659">
    <property type="entry name" value="DUF2090"/>
</dbReference>
<dbReference type="GO" id="GO:0061595">
    <property type="term" value="F:6-deoxy-6-sulfofructose-1-phosphate aldolase activity"/>
    <property type="evidence" value="ECO:0007669"/>
    <property type="project" value="TreeGrafter"/>
</dbReference>
<dbReference type="Gene3D" id="3.20.20.70">
    <property type="entry name" value="Aldolase class I"/>
    <property type="match status" value="1"/>
</dbReference>
<dbReference type="InterPro" id="IPR013785">
    <property type="entry name" value="Aldolase_TIM"/>
</dbReference>
<accession>A0A2M6XTH1</accession>
<dbReference type="Proteomes" id="UP000230586">
    <property type="component" value="Unassembled WGS sequence"/>
</dbReference>